<organism evidence="4 5">
    <name type="scientific">Arabidopsis thaliana</name>
    <name type="common">Mouse-ear cress</name>
    <dbReference type="NCBI Taxonomy" id="3702"/>
    <lineage>
        <taxon>Eukaryota</taxon>
        <taxon>Viridiplantae</taxon>
        <taxon>Streptophyta</taxon>
        <taxon>Embryophyta</taxon>
        <taxon>Tracheophyta</taxon>
        <taxon>Spermatophyta</taxon>
        <taxon>Magnoliopsida</taxon>
        <taxon>eudicotyledons</taxon>
        <taxon>Gunneridae</taxon>
        <taxon>Pentapetalae</taxon>
        <taxon>rosids</taxon>
        <taxon>malvids</taxon>
        <taxon>Brassicales</taxon>
        <taxon>Brassicaceae</taxon>
        <taxon>Camelineae</taxon>
        <taxon>Arabidopsis</taxon>
    </lineage>
</organism>
<reference evidence="4 5" key="1">
    <citation type="submission" date="2020-09" db="EMBL/GenBank/DDBJ databases">
        <authorList>
            <person name="Ashkenazy H."/>
        </authorList>
    </citation>
    <scope>NUCLEOTIDE SEQUENCE [LARGE SCALE GENOMIC DNA]</scope>
    <source>
        <strain evidence="5">cv. Cdm-0</strain>
    </source>
</reference>
<dbReference type="GO" id="GO:0003729">
    <property type="term" value="F:mRNA binding"/>
    <property type="evidence" value="ECO:0007669"/>
    <property type="project" value="UniProtKB-ARBA"/>
</dbReference>
<dbReference type="EMBL" id="LR881468">
    <property type="protein sequence ID" value="CAD5322718.1"/>
    <property type="molecule type" value="Genomic_DNA"/>
</dbReference>
<dbReference type="NCBIfam" id="TIGR00756">
    <property type="entry name" value="PPR"/>
    <property type="match status" value="2"/>
</dbReference>
<dbReference type="FunFam" id="1.25.40.10:FF:001541">
    <property type="entry name" value="Pentatricopeptide repeat (PPR) superfamily protein"/>
    <property type="match status" value="1"/>
</dbReference>
<feature type="repeat" description="PPR" evidence="3">
    <location>
        <begin position="395"/>
        <end position="429"/>
    </location>
</feature>
<dbReference type="InterPro" id="IPR002885">
    <property type="entry name" value="PPR_rpt"/>
</dbReference>
<evidence type="ECO:0000256" key="1">
    <source>
        <dbReference type="ARBA" id="ARBA00007626"/>
    </source>
</evidence>
<name>A0A7G2EH99_ARATH</name>
<dbReference type="FunFam" id="3.40.50.2000:FF:000120">
    <property type="entry name" value="UDP-glycosyltransferase 76C1"/>
    <property type="match status" value="1"/>
</dbReference>
<evidence type="ECO:0000313" key="5">
    <source>
        <dbReference type="Proteomes" id="UP000516314"/>
    </source>
</evidence>
<dbReference type="Pfam" id="PF13812">
    <property type="entry name" value="PPR_3"/>
    <property type="match status" value="1"/>
</dbReference>
<evidence type="ECO:0000256" key="2">
    <source>
        <dbReference type="ARBA" id="ARBA00022737"/>
    </source>
</evidence>
<dbReference type="Gene3D" id="3.40.50.2000">
    <property type="entry name" value="Glycogen Phosphorylase B"/>
    <property type="match status" value="1"/>
</dbReference>
<dbReference type="PANTHER" id="PTHR45717">
    <property type="entry name" value="OS12G0527900 PROTEIN"/>
    <property type="match status" value="1"/>
</dbReference>
<dbReference type="Gene3D" id="1.25.40.10">
    <property type="entry name" value="Tetratricopeptide repeat domain"/>
    <property type="match status" value="2"/>
</dbReference>
<dbReference type="AlphaFoldDB" id="A0A7G2EH99"/>
<dbReference type="InterPro" id="IPR011990">
    <property type="entry name" value="TPR-like_helical_dom_sf"/>
</dbReference>
<accession>A0A7G2EH99</accession>
<gene>
    <name evidence="4" type="ORF">AT9943_LOCUS10711</name>
</gene>
<dbReference type="PROSITE" id="PS51375">
    <property type="entry name" value="PPR"/>
    <property type="match status" value="3"/>
</dbReference>
<dbReference type="Pfam" id="PF01535">
    <property type="entry name" value="PPR"/>
    <property type="match status" value="2"/>
</dbReference>
<dbReference type="Proteomes" id="UP000516314">
    <property type="component" value="Chromosome 3"/>
</dbReference>
<sequence>METRETKPVIFLFPFPLQGHLNPMFQLANIFFNRGFSITVIHTEFNSPNSSNFPHFTFVSIPDSLSEPESYPDVIEILHDLNSKCVAPFGDCLKKLISEEPTAACVIVDALWYFTHDLTEKFNFPRIVLRTVNLSAFVAFSKFHVLREKGYLSLQETKADSPVPELPYLRMKDLPWFQTEDPRSGDKLQIGVMKSLKSSSGIIFNAIEDLETDQLDEARIEFPQHAKRILAYSNRPRFFCSYTNVTLSSPATNQTLQSRIEAASHQKAEITTVLERWLQQQQQQGKQLNPSLLRGIVEKLRSSNRPRQALEVSDWMVEQKMYNLPEDFSARFHLTEKVLNLEEAEKFFESIPENMRFESMYNSLLRSYARQSGEKALKKAESVFKKMKKLGLLLRPSPYNSMTSLYSSLGNRDKVDEILREMKENNVELDNVTVNNALRVYAAVSDVATMDKFLADRKEITRLDGLTMLAMAKAYELMSLYGEAGEIEDVYRVWDKYKATREKDNEGFRTLIGSLLKLGDTKGAEKIYYNEWECSGLEFDNRIPDMLVSGYREKGMVMKADKLVNKTLWIRGLATPITLLLEEMDKKGNKVSPPGLRDLIKNLQDYATRLHLTEKVLGLEEAENFFESSIPENMKDYSVYDTLLSCYARSSNTQSKAEAVFEKMRELGLLSKLSPFNSLISLYSGQGKLSVVNILLCDMKHKNIEPDIVTRNNVLRANAYILAIDSMEKYKREWDGFESKRIHT</sequence>
<evidence type="ECO:0000256" key="3">
    <source>
        <dbReference type="PROSITE-ProRule" id="PRU00708"/>
    </source>
</evidence>
<feature type="repeat" description="PPR" evidence="3">
    <location>
        <begin position="357"/>
        <end position="394"/>
    </location>
</feature>
<dbReference type="PANTHER" id="PTHR45717:SF30">
    <property type="entry name" value="PENTATRICOPEPTIDE REPEAT (PPR) SUPERFAMILY PROTEIN"/>
    <property type="match status" value="1"/>
</dbReference>
<proteinExistence type="inferred from homology"/>
<dbReference type="SUPFAM" id="SSF53756">
    <property type="entry name" value="UDP-Glycosyltransferase/glycogen phosphorylase"/>
    <property type="match status" value="1"/>
</dbReference>
<comment type="similarity">
    <text evidence="1">Belongs to the PPR family. P subfamily.</text>
</comment>
<keyword evidence="2" id="KW-0677">Repeat</keyword>
<evidence type="ECO:0000313" key="4">
    <source>
        <dbReference type="EMBL" id="CAD5322718.1"/>
    </source>
</evidence>
<feature type="repeat" description="PPR" evidence="3">
    <location>
        <begin position="636"/>
        <end position="671"/>
    </location>
</feature>
<protein>
    <submittedName>
        <fullName evidence="4">(thale cress) hypothetical protein</fullName>
    </submittedName>
</protein>